<dbReference type="Proteomes" id="UP001604282">
    <property type="component" value="Unassembled WGS sequence"/>
</dbReference>
<dbReference type="RefSeq" id="WP_392881908.1">
    <property type="nucleotide sequence ID" value="NZ_JBICZW010000007.1"/>
</dbReference>
<evidence type="ECO:0000313" key="2">
    <source>
        <dbReference type="Proteomes" id="UP001604282"/>
    </source>
</evidence>
<keyword evidence="2" id="KW-1185">Reference proteome</keyword>
<sequence>MRVDFPVRPGLRMECADGRRLVLVQEAAGGGPVPVLFARQRATRRGVHYARTGRYASPLAALRAERARAYAAYAPPGGGAWTERWAAHAEAELRAAEAGPLHAGAWRLGPDAGGWFVERHWEHLLPHDRDRGHLTWFGYGDPAGDARDLLPLRALSAPDAPRVKAYRRQYREGVLPPVFAWWISGLNVPVVLDGHDRLTAALAEGGRPPVLVLSRSVDAEWVALCAERPVRAYEERMAALEDGPPHRTRAANAARRLAAELEAVTASADPTRAWPFPGGPAAWDAAAASAVPGWLPDADG</sequence>
<reference evidence="1 2" key="1">
    <citation type="submission" date="2024-10" db="EMBL/GenBank/DDBJ databases">
        <title>The Natural Products Discovery Center: Release of the First 8490 Sequenced Strains for Exploring Actinobacteria Biosynthetic Diversity.</title>
        <authorList>
            <person name="Kalkreuter E."/>
            <person name="Kautsar S.A."/>
            <person name="Yang D."/>
            <person name="Bader C.D."/>
            <person name="Teijaro C.N."/>
            <person name="Fluegel L."/>
            <person name="Davis C.M."/>
            <person name="Simpson J.R."/>
            <person name="Lauterbach L."/>
            <person name="Steele A.D."/>
            <person name="Gui C."/>
            <person name="Meng S."/>
            <person name="Li G."/>
            <person name="Viehrig K."/>
            <person name="Ye F."/>
            <person name="Su P."/>
            <person name="Kiefer A.F."/>
            <person name="Nichols A."/>
            <person name="Cepeda A.J."/>
            <person name="Yan W."/>
            <person name="Fan B."/>
            <person name="Jiang Y."/>
            <person name="Adhikari A."/>
            <person name="Zheng C.-J."/>
            <person name="Schuster L."/>
            <person name="Cowan T.M."/>
            <person name="Smanski M.J."/>
            <person name="Chevrette M.G."/>
            <person name="De Carvalho L.P.S."/>
            <person name="Shen B."/>
        </authorList>
    </citation>
    <scope>NUCLEOTIDE SEQUENCE [LARGE SCALE GENOMIC DNA]</scope>
    <source>
        <strain evidence="1 2">NPDC048229</strain>
    </source>
</reference>
<dbReference type="EMBL" id="JBICZW010000007">
    <property type="protein sequence ID" value="MFG3190094.1"/>
    <property type="molecule type" value="Genomic_DNA"/>
</dbReference>
<gene>
    <name evidence="1" type="ORF">ACGFYS_14245</name>
</gene>
<name>A0ABW7BRE7_9ACTN</name>
<comment type="caution">
    <text evidence="1">The sequence shown here is derived from an EMBL/GenBank/DDBJ whole genome shotgun (WGS) entry which is preliminary data.</text>
</comment>
<protein>
    <submittedName>
        <fullName evidence="1">Uncharacterized protein</fullName>
    </submittedName>
</protein>
<proteinExistence type="predicted"/>
<accession>A0ABW7BRE7</accession>
<organism evidence="1 2">
    <name type="scientific">Streptomyces omiyaensis</name>
    <dbReference type="NCBI Taxonomy" id="68247"/>
    <lineage>
        <taxon>Bacteria</taxon>
        <taxon>Bacillati</taxon>
        <taxon>Actinomycetota</taxon>
        <taxon>Actinomycetes</taxon>
        <taxon>Kitasatosporales</taxon>
        <taxon>Streptomycetaceae</taxon>
        <taxon>Streptomyces</taxon>
    </lineage>
</organism>
<evidence type="ECO:0000313" key="1">
    <source>
        <dbReference type="EMBL" id="MFG3190094.1"/>
    </source>
</evidence>